<keyword evidence="2" id="KW-0805">Transcription regulation</keyword>
<dbReference type="InterPro" id="IPR038564">
    <property type="entry name" value="Maf1_sf"/>
</dbReference>
<dbReference type="Gene3D" id="3.40.1000.50">
    <property type="entry name" value="Repressor of RNA polymerase III transcription Maf1"/>
    <property type="match status" value="1"/>
</dbReference>
<gene>
    <name evidence="3" type="ORF">QYM36_009309</name>
</gene>
<evidence type="ECO:0000313" key="3">
    <source>
        <dbReference type="EMBL" id="KAK2713396.1"/>
    </source>
</evidence>
<dbReference type="PIRSF" id="PIRSF037240">
    <property type="entry name" value="RNA_polIII_Trep_MAF1"/>
    <property type="match status" value="1"/>
</dbReference>
<dbReference type="EMBL" id="JAVRJZ010000014">
    <property type="protein sequence ID" value="KAK2713396.1"/>
    <property type="molecule type" value="Genomic_DNA"/>
</dbReference>
<keyword evidence="2" id="KW-0539">Nucleus</keyword>
<organism evidence="3 4">
    <name type="scientific">Artemia franciscana</name>
    <name type="common">Brine shrimp</name>
    <name type="synonym">Artemia sanfranciscana</name>
    <dbReference type="NCBI Taxonomy" id="6661"/>
    <lineage>
        <taxon>Eukaryota</taxon>
        <taxon>Metazoa</taxon>
        <taxon>Ecdysozoa</taxon>
        <taxon>Arthropoda</taxon>
        <taxon>Crustacea</taxon>
        <taxon>Branchiopoda</taxon>
        <taxon>Anostraca</taxon>
        <taxon>Artemiidae</taxon>
        <taxon>Artemia</taxon>
    </lineage>
</organism>
<evidence type="ECO:0000256" key="1">
    <source>
        <dbReference type="ARBA" id="ARBA00006231"/>
    </source>
</evidence>
<keyword evidence="4" id="KW-1185">Reference proteome</keyword>
<keyword evidence="2" id="KW-0804">Transcription</keyword>
<protein>
    <recommendedName>
        <fullName evidence="2">Repressor of RNA polymerase III transcription MAF1</fullName>
    </recommendedName>
</protein>
<reference evidence="3" key="1">
    <citation type="submission" date="2023-07" db="EMBL/GenBank/DDBJ databases">
        <title>Chromosome-level genome assembly of Artemia franciscana.</title>
        <authorList>
            <person name="Jo E."/>
        </authorList>
    </citation>
    <scope>NUCLEOTIDE SEQUENCE</scope>
    <source>
        <tissue evidence="3">Whole body</tissue>
    </source>
</reference>
<dbReference type="AlphaFoldDB" id="A0AA88L5C0"/>
<comment type="function">
    <text evidence="2">Element of the TORC1 signaling pathway that acts as a mediator of diverse signals and that represses RNA polymerase III transcription. Inhibits the de novo assembly of TFIIIB onto DNA.</text>
</comment>
<keyword evidence="2" id="KW-0678">Repressor</keyword>
<dbReference type="Proteomes" id="UP001187531">
    <property type="component" value="Unassembled WGS sequence"/>
</dbReference>
<dbReference type="InterPro" id="IPR015257">
    <property type="entry name" value="Maf1"/>
</dbReference>
<proteinExistence type="inferred from homology"/>
<dbReference type="Pfam" id="PF09174">
    <property type="entry name" value="Maf1"/>
    <property type="match status" value="1"/>
</dbReference>
<evidence type="ECO:0000313" key="4">
    <source>
        <dbReference type="Proteomes" id="UP001187531"/>
    </source>
</evidence>
<sequence>MKLLTNPSFDNLNFKLSMELVDSKIDGKLESYSCKLTSHNKVLWKRFNKCEFGHSSCDLQYLGYPRNFGEFSNATSKSAPPKEGTLCDMIDRKTLFYLIATLNASFYPDYDFSFSSSEDFSREPSLEFVMNQVDKLLGTTCGAAYVHKLREEMWSTMDKEISLKDCQIYSFNPPTDEDPASDDGAFWGFYYFFYNHTLKRIVFFTCKSVPTLYDSGLGDTLSLSESYE</sequence>
<comment type="subcellular location">
    <subcellularLocation>
        <location evidence="2">Nucleus</location>
    </subcellularLocation>
</comment>
<accession>A0AA88L5C0</accession>
<dbReference type="PANTHER" id="PTHR22504:SF0">
    <property type="entry name" value="REPRESSOR OF RNA POLYMERASE III TRANSCRIPTION MAF1 HOMOLOG"/>
    <property type="match status" value="1"/>
</dbReference>
<dbReference type="GO" id="GO:0005634">
    <property type="term" value="C:nucleus"/>
    <property type="evidence" value="ECO:0007669"/>
    <property type="project" value="UniProtKB-SubCell"/>
</dbReference>
<comment type="caution">
    <text evidence="3">The sequence shown here is derived from an EMBL/GenBank/DDBJ whole genome shotgun (WGS) entry which is preliminary data.</text>
</comment>
<comment type="similarity">
    <text evidence="1 2">Belongs to the MAF1 family.</text>
</comment>
<dbReference type="GO" id="GO:0000994">
    <property type="term" value="F:RNA polymerase III core binding"/>
    <property type="evidence" value="ECO:0007669"/>
    <property type="project" value="TreeGrafter"/>
</dbReference>
<evidence type="ECO:0000256" key="2">
    <source>
        <dbReference type="PIRNR" id="PIRNR037240"/>
    </source>
</evidence>
<name>A0AA88L5C0_ARTSF</name>
<dbReference type="GO" id="GO:0016480">
    <property type="term" value="P:negative regulation of transcription by RNA polymerase III"/>
    <property type="evidence" value="ECO:0007669"/>
    <property type="project" value="UniProtKB-UniRule"/>
</dbReference>
<dbReference type="PANTHER" id="PTHR22504">
    <property type="entry name" value="REPRESSOR OF RNA POLYMERASE III TRANSCRIPTION MAF1"/>
    <property type="match status" value="1"/>
</dbReference>